<keyword evidence="3 8" id="KW-0812">Transmembrane</keyword>
<evidence type="ECO:0000259" key="11">
    <source>
        <dbReference type="Pfam" id="PF07885"/>
    </source>
</evidence>
<feature type="domain" description="Potassium channel" evidence="11">
    <location>
        <begin position="339"/>
        <end position="419"/>
    </location>
</feature>
<dbReference type="Pfam" id="PF07885">
    <property type="entry name" value="Ion_trans_2"/>
    <property type="match status" value="2"/>
</dbReference>
<keyword evidence="4 10" id="KW-1133">Transmembrane helix</keyword>
<feature type="transmembrane region" description="Helical" evidence="10">
    <location>
        <begin position="363"/>
        <end position="381"/>
    </location>
</feature>
<evidence type="ECO:0000313" key="12">
    <source>
        <dbReference type="EMBL" id="WAQ98057.1"/>
    </source>
</evidence>
<feature type="transmembrane region" description="Helical" evidence="10">
    <location>
        <begin position="329"/>
        <end position="351"/>
    </location>
</feature>
<reference evidence="12" key="1">
    <citation type="submission" date="2022-11" db="EMBL/GenBank/DDBJ databases">
        <title>Centuries of genome instability and evolution in soft-shell clam transmissible cancer (bioRxiv).</title>
        <authorList>
            <person name="Hart S.F.M."/>
            <person name="Yonemitsu M.A."/>
            <person name="Giersch R.M."/>
            <person name="Beal B.F."/>
            <person name="Arriagada G."/>
            <person name="Davis B.W."/>
            <person name="Ostrander E.A."/>
            <person name="Goff S.P."/>
            <person name="Metzger M.J."/>
        </authorList>
    </citation>
    <scope>NUCLEOTIDE SEQUENCE</scope>
    <source>
        <strain evidence="12">MELC-2E11</strain>
        <tissue evidence="12">Siphon/mantle</tissue>
    </source>
</reference>
<evidence type="ECO:0000256" key="2">
    <source>
        <dbReference type="ARBA" id="ARBA00022448"/>
    </source>
</evidence>
<evidence type="ECO:0000256" key="4">
    <source>
        <dbReference type="ARBA" id="ARBA00022989"/>
    </source>
</evidence>
<dbReference type="InterPro" id="IPR003280">
    <property type="entry name" value="2pore_dom_K_chnl"/>
</dbReference>
<evidence type="ECO:0000313" key="13">
    <source>
        <dbReference type="Proteomes" id="UP001164746"/>
    </source>
</evidence>
<comment type="similarity">
    <text evidence="8">Belongs to the two pore domain potassium channel (TC 1.A.1.8) family.</text>
</comment>
<dbReference type="PANTHER" id="PTHR11003">
    <property type="entry name" value="POTASSIUM CHANNEL, SUBFAMILY K"/>
    <property type="match status" value="1"/>
</dbReference>
<sequence length="454" mass="50539">MGSEEVEKEQNSKKQLCKSIAQVAFSHIGLCLIVFSYCVLGGVLFELLEKDNEIQACVDSRKEYIDMENETLFSLLDVVLNNQLNSEAADAQLLGVFETFRNNSFSISYDGSWCEGYGQPDGPMHEWTFAGGLFFSMTVITTIGYGHISPKTMWGRILCISYAMIGIPLMLLFLSNIGDILADVFRYVYAKVICCGCMRPKRKGRQQEDQRSDTSSPDIHEPHSDEKPKFSTIAKLEPGFATIIAQRQMGSRARIVNTGSTSTHEGIEVTQRIGSMGGQPHAIKTLGSSDLAERSRRLRLESGHSTEPLIIDDASEIDEEEDWEEINKVSVPLTVSLGIIGLYIIGGAVLFKYWEGWDMLQSSYFCFITLSTIGFGDVTPGRDFSDPLANVRLIIGTIYSIFGMAILSMCFTLMQEEMTAKFQWVGRKLGVIEKDDGDESVHEELGGDRNQSEC</sequence>
<evidence type="ECO:0000256" key="5">
    <source>
        <dbReference type="ARBA" id="ARBA00023065"/>
    </source>
</evidence>
<dbReference type="SUPFAM" id="SSF81324">
    <property type="entry name" value="Voltage-gated potassium channels"/>
    <property type="match status" value="2"/>
</dbReference>
<keyword evidence="5 8" id="KW-0406">Ion transport</keyword>
<dbReference type="EMBL" id="CP111014">
    <property type="protein sequence ID" value="WAQ98057.1"/>
    <property type="molecule type" value="Genomic_DNA"/>
</dbReference>
<dbReference type="Gene3D" id="1.10.287.70">
    <property type="match status" value="1"/>
</dbReference>
<evidence type="ECO:0000256" key="7">
    <source>
        <dbReference type="ARBA" id="ARBA00023303"/>
    </source>
</evidence>
<dbReference type="Proteomes" id="UP001164746">
    <property type="component" value="Chromosome 3"/>
</dbReference>
<evidence type="ECO:0000256" key="3">
    <source>
        <dbReference type="ARBA" id="ARBA00022692"/>
    </source>
</evidence>
<keyword evidence="7 8" id="KW-0407">Ion channel</keyword>
<proteinExistence type="inferred from homology"/>
<protein>
    <submittedName>
        <fullName evidence="12">KCNKI-like protein</fullName>
    </submittedName>
</protein>
<keyword evidence="2 8" id="KW-0813">Transport</keyword>
<evidence type="ECO:0000256" key="6">
    <source>
        <dbReference type="ARBA" id="ARBA00023136"/>
    </source>
</evidence>
<feature type="region of interest" description="Disordered" evidence="9">
    <location>
        <begin position="203"/>
        <end position="231"/>
    </location>
</feature>
<evidence type="ECO:0000256" key="8">
    <source>
        <dbReference type="RuleBase" id="RU003857"/>
    </source>
</evidence>
<feature type="transmembrane region" description="Helical" evidence="10">
    <location>
        <begin position="393"/>
        <end position="414"/>
    </location>
</feature>
<dbReference type="InterPro" id="IPR013099">
    <property type="entry name" value="K_chnl_dom"/>
</dbReference>
<feature type="domain" description="Potassium channel" evidence="11">
    <location>
        <begin position="124"/>
        <end position="181"/>
    </location>
</feature>
<accession>A0ABY7DMV3</accession>
<keyword evidence="13" id="KW-1185">Reference proteome</keyword>
<organism evidence="12 13">
    <name type="scientific">Mya arenaria</name>
    <name type="common">Soft-shell clam</name>
    <dbReference type="NCBI Taxonomy" id="6604"/>
    <lineage>
        <taxon>Eukaryota</taxon>
        <taxon>Metazoa</taxon>
        <taxon>Spiralia</taxon>
        <taxon>Lophotrochozoa</taxon>
        <taxon>Mollusca</taxon>
        <taxon>Bivalvia</taxon>
        <taxon>Autobranchia</taxon>
        <taxon>Heteroconchia</taxon>
        <taxon>Euheterodonta</taxon>
        <taxon>Imparidentia</taxon>
        <taxon>Neoheterodontei</taxon>
        <taxon>Myida</taxon>
        <taxon>Myoidea</taxon>
        <taxon>Myidae</taxon>
        <taxon>Mya</taxon>
    </lineage>
</organism>
<evidence type="ECO:0000256" key="9">
    <source>
        <dbReference type="SAM" id="MobiDB-lite"/>
    </source>
</evidence>
<comment type="subcellular location">
    <subcellularLocation>
        <location evidence="1">Membrane</location>
        <topology evidence="1">Multi-pass membrane protein</topology>
    </subcellularLocation>
</comment>
<feature type="transmembrane region" description="Helical" evidence="10">
    <location>
        <begin position="127"/>
        <end position="145"/>
    </location>
</feature>
<name>A0ABY7DMV3_MYAAR</name>
<feature type="transmembrane region" description="Helical" evidence="10">
    <location>
        <begin position="20"/>
        <end position="45"/>
    </location>
</feature>
<evidence type="ECO:0000256" key="10">
    <source>
        <dbReference type="SAM" id="Phobius"/>
    </source>
</evidence>
<gene>
    <name evidence="12" type="ORF">MAR_022430</name>
</gene>
<keyword evidence="6 10" id="KW-0472">Membrane</keyword>
<dbReference type="PANTHER" id="PTHR11003:SF334">
    <property type="entry name" value="FI03418P"/>
    <property type="match status" value="1"/>
</dbReference>
<evidence type="ECO:0000256" key="1">
    <source>
        <dbReference type="ARBA" id="ARBA00004141"/>
    </source>
</evidence>
<feature type="transmembrane region" description="Helical" evidence="10">
    <location>
        <begin position="157"/>
        <end position="177"/>
    </location>
</feature>
<dbReference type="PRINTS" id="PR01333">
    <property type="entry name" value="2POREKCHANEL"/>
</dbReference>
<feature type="compositionally biased region" description="Basic and acidic residues" evidence="9">
    <location>
        <begin position="205"/>
        <end position="229"/>
    </location>
</feature>